<feature type="repeat" description="TPR" evidence="1">
    <location>
        <begin position="361"/>
        <end position="394"/>
    </location>
</feature>
<dbReference type="Gene3D" id="1.25.40.10">
    <property type="entry name" value="Tetratricopeptide repeat domain"/>
    <property type="match status" value="1"/>
</dbReference>
<dbReference type="InterPro" id="IPR010982">
    <property type="entry name" value="Lambda_DNA-bd_dom_sf"/>
</dbReference>
<dbReference type="AlphaFoldDB" id="A0A5A5TBT8"/>
<proteinExistence type="predicted"/>
<keyword evidence="4" id="KW-1185">Reference proteome</keyword>
<dbReference type="InterPro" id="IPR011990">
    <property type="entry name" value="TPR-like_helical_dom_sf"/>
</dbReference>
<gene>
    <name evidence="3" type="ORF">KDI_19580</name>
</gene>
<sequence>MGTHLLRSARRQHNLTIKQLADVAGIGASTVWRAEHDYPINAESRRRLCAYFSKTTCELGLIQEDQPASQLPAPQAAPYISLSTPAAHPVLQAGNRSHAYEEQVHQRSANSTQGQHIGTWLALNATELSSLFEAGWSLDEVLNSLRVVLRSAQGLPVGVRQKIGQLKDILPNSDRHTSIDERVQLTNAMRQGVAEGWKRFHTMRPSEVLVATQAQLYLVQQTHDLILPEYRSSLYAALYNLTGAALFYQGATEAAQRAYTQAHIAALEGADIWNLAQNLNWQAISANSHGHYDKAIEHIEASFRLINGQQEEQLVRLRAHLLADWAYNAALLQDGNCVEAKLEASSSFLDALGPAEEFDRTRWYQVAGSCMLNLKHYSSAIEHLERSLSLLPSTWINRRVLTLVPLAEAYARRHERDASIAVAENIITLLEEIDSSLLNQSFYNYQQILLKAFPRDQRTQTFVESIRHHPLLA</sequence>
<evidence type="ECO:0000313" key="3">
    <source>
        <dbReference type="EMBL" id="GCF08394.1"/>
    </source>
</evidence>
<name>A0A5A5TBT8_9CHLR</name>
<dbReference type="CDD" id="cd00093">
    <property type="entry name" value="HTH_XRE"/>
    <property type="match status" value="1"/>
</dbReference>
<evidence type="ECO:0000313" key="4">
    <source>
        <dbReference type="Proteomes" id="UP000322530"/>
    </source>
</evidence>
<keyword evidence="1" id="KW-0802">TPR repeat</keyword>
<dbReference type="OrthoDB" id="142144at2"/>
<dbReference type="SUPFAM" id="SSF47413">
    <property type="entry name" value="lambda repressor-like DNA-binding domains"/>
    <property type="match status" value="1"/>
</dbReference>
<dbReference type="Proteomes" id="UP000322530">
    <property type="component" value="Unassembled WGS sequence"/>
</dbReference>
<dbReference type="SUPFAM" id="SSF48452">
    <property type="entry name" value="TPR-like"/>
    <property type="match status" value="1"/>
</dbReference>
<reference evidence="3 4" key="1">
    <citation type="submission" date="2019-01" db="EMBL/GenBank/DDBJ databases">
        <title>Draft genome sequence of Dictyobacter sp. Uno17.</title>
        <authorList>
            <person name="Wang C.M."/>
            <person name="Zheng Y."/>
            <person name="Sakai Y."/>
            <person name="Abe K."/>
            <person name="Yokota A."/>
            <person name="Yabe S."/>
        </authorList>
    </citation>
    <scope>NUCLEOTIDE SEQUENCE [LARGE SCALE GENOMIC DNA]</scope>
    <source>
        <strain evidence="3 4">Uno17</strain>
    </source>
</reference>
<accession>A0A5A5TBT8</accession>
<evidence type="ECO:0000259" key="2">
    <source>
        <dbReference type="PROSITE" id="PS50943"/>
    </source>
</evidence>
<dbReference type="InterPro" id="IPR019734">
    <property type="entry name" value="TPR_rpt"/>
</dbReference>
<feature type="domain" description="HTH cro/C1-type" evidence="2">
    <location>
        <begin position="6"/>
        <end position="59"/>
    </location>
</feature>
<protein>
    <recommendedName>
        <fullName evidence="2">HTH cro/C1-type domain-containing protein</fullName>
    </recommendedName>
</protein>
<dbReference type="PROSITE" id="PS50005">
    <property type="entry name" value="TPR"/>
    <property type="match status" value="1"/>
</dbReference>
<dbReference type="Gene3D" id="1.10.260.40">
    <property type="entry name" value="lambda repressor-like DNA-binding domains"/>
    <property type="match status" value="1"/>
</dbReference>
<dbReference type="RefSeq" id="WP_149401383.1">
    <property type="nucleotide sequence ID" value="NZ_BIXY01000023.1"/>
</dbReference>
<dbReference type="InterPro" id="IPR001387">
    <property type="entry name" value="Cro/C1-type_HTH"/>
</dbReference>
<dbReference type="PROSITE" id="PS50943">
    <property type="entry name" value="HTH_CROC1"/>
    <property type="match status" value="1"/>
</dbReference>
<dbReference type="EMBL" id="BIXY01000023">
    <property type="protein sequence ID" value="GCF08394.1"/>
    <property type="molecule type" value="Genomic_DNA"/>
</dbReference>
<comment type="caution">
    <text evidence="3">The sequence shown here is derived from an EMBL/GenBank/DDBJ whole genome shotgun (WGS) entry which is preliminary data.</text>
</comment>
<dbReference type="GO" id="GO:0003677">
    <property type="term" value="F:DNA binding"/>
    <property type="evidence" value="ECO:0007669"/>
    <property type="project" value="InterPro"/>
</dbReference>
<organism evidence="3 4">
    <name type="scientific">Dictyobacter arantiisoli</name>
    <dbReference type="NCBI Taxonomy" id="2014874"/>
    <lineage>
        <taxon>Bacteria</taxon>
        <taxon>Bacillati</taxon>
        <taxon>Chloroflexota</taxon>
        <taxon>Ktedonobacteria</taxon>
        <taxon>Ktedonobacterales</taxon>
        <taxon>Dictyobacteraceae</taxon>
        <taxon>Dictyobacter</taxon>
    </lineage>
</organism>
<evidence type="ECO:0000256" key="1">
    <source>
        <dbReference type="PROSITE-ProRule" id="PRU00339"/>
    </source>
</evidence>